<protein>
    <submittedName>
        <fullName evidence="1">Uncharacterized protein</fullName>
    </submittedName>
</protein>
<comment type="caution">
    <text evidence="1">The sequence shown here is derived from an EMBL/GenBank/DDBJ whole genome shotgun (WGS) entry which is preliminary data.</text>
</comment>
<keyword evidence="2" id="KW-1185">Reference proteome</keyword>
<dbReference type="EMBL" id="JBGMDY010000006">
    <property type="protein sequence ID" value="KAL2330393.1"/>
    <property type="molecule type" value="Genomic_DNA"/>
</dbReference>
<name>A0ABD1M4C6_9FABA</name>
<accession>A0ABD1M4C6</accession>
<gene>
    <name evidence="1" type="ORF">Fmac_017974</name>
</gene>
<proteinExistence type="predicted"/>
<reference evidence="1 2" key="1">
    <citation type="submission" date="2024-08" db="EMBL/GenBank/DDBJ databases">
        <title>Insights into the chromosomal genome structure of Flemingia macrophylla.</title>
        <authorList>
            <person name="Ding Y."/>
            <person name="Zhao Y."/>
            <person name="Bi W."/>
            <person name="Wu M."/>
            <person name="Zhao G."/>
            <person name="Gong Y."/>
            <person name="Li W."/>
            <person name="Zhang P."/>
        </authorList>
    </citation>
    <scope>NUCLEOTIDE SEQUENCE [LARGE SCALE GENOMIC DNA]</scope>
    <source>
        <strain evidence="1">DYQJB</strain>
        <tissue evidence="1">Leaf</tissue>
    </source>
</reference>
<sequence>MDVMYKVGDMVEVVGIERWSNLVGDATHLSTQVMGTQGYVAVKYVMKSKGTFGRFAEFVGTLILESLKCQLSNPTNRGWVGQFRPSSVRIIRVEGIDSLRQFFSCVRRPNLREEGEELQEREITTVMVFISSQQYITVHLRHHNLLSILIYTTQQVIFPEACACV</sequence>
<organism evidence="1 2">
    <name type="scientific">Flemingia macrophylla</name>
    <dbReference type="NCBI Taxonomy" id="520843"/>
    <lineage>
        <taxon>Eukaryota</taxon>
        <taxon>Viridiplantae</taxon>
        <taxon>Streptophyta</taxon>
        <taxon>Embryophyta</taxon>
        <taxon>Tracheophyta</taxon>
        <taxon>Spermatophyta</taxon>
        <taxon>Magnoliopsida</taxon>
        <taxon>eudicotyledons</taxon>
        <taxon>Gunneridae</taxon>
        <taxon>Pentapetalae</taxon>
        <taxon>rosids</taxon>
        <taxon>fabids</taxon>
        <taxon>Fabales</taxon>
        <taxon>Fabaceae</taxon>
        <taxon>Papilionoideae</taxon>
        <taxon>50 kb inversion clade</taxon>
        <taxon>NPAAA clade</taxon>
        <taxon>indigoferoid/millettioid clade</taxon>
        <taxon>Phaseoleae</taxon>
        <taxon>Flemingia</taxon>
    </lineage>
</organism>
<dbReference type="AlphaFoldDB" id="A0ABD1M4C6"/>
<evidence type="ECO:0000313" key="2">
    <source>
        <dbReference type="Proteomes" id="UP001603857"/>
    </source>
</evidence>
<dbReference type="Proteomes" id="UP001603857">
    <property type="component" value="Unassembled WGS sequence"/>
</dbReference>
<evidence type="ECO:0000313" key="1">
    <source>
        <dbReference type="EMBL" id="KAL2330393.1"/>
    </source>
</evidence>